<protein>
    <submittedName>
        <fullName evidence="5">AAEL010741-PA</fullName>
    </submittedName>
    <submittedName>
        <fullName evidence="4">AAEL014242-PA</fullName>
    </submittedName>
</protein>
<accession>Q16S19</accession>
<feature type="transmembrane region" description="Helical" evidence="2">
    <location>
        <begin position="71"/>
        <end position="90"/>
    </location>
</feature>
<keyword evidence="2" id="KW-1133">Transmembrane helix</keyword>
<reference evidence="4" key="2">
    <citation type="journal article" date="2007" name="Science">
        <title>Genome sequence of Aedes aegypti, a major arbovirus vector.</title>
        <authorList>
            <person name="Nene V."/>
            <person name="Wortman J.R."/>
            <person name="Lawson D."/>
            <person name="Haas B."/>
            <person name="Kodira C."/>
            <person name="Tu Z.J."/>
            <person name="Loftus B."/>
            <person name="Xi Z."/>
            <person name="Megy K."/>
            <person name="Grabherr M."/>
            <person name="Ren Q."/>
            <person name="Zdobnov E.M."/>
            <person name="Lobo N.F."/>
            <person name="Campbell K.S."/>
            <person name="Brown S.E."/>
            <person name="Bonaldo M.F."/>
            <person name="Zhu J."/>
            <person name="Sinkins S.P."/>
            <person name="Hogenkamp D.G."/>
            <person name="Amedeo P."/>
            <person name="Arensburger P."/>
            <person name="Atkinson P.W."/>
            <person name="Bidwell S."/>
            <person name="Biedler J."/>
            <person name="Birney E."/>
            <person name="Bruggner R.V."/>
            <person name="Costas J."/>
            <person name="Coy M.R."/>
            <person name="Crabtree J."/>
            <person name="Crawford M."/>
            <person name="Debruyn B."/>
            <person name="Decaprio D."/>
            <person name="Eiglmeier K."/>
            <person name="Eisenstadt E."/>
            <person name="El-Dorry H."/>
            <person name="Gelbart W.M."/>
            <person name="Gomes S.L."/>
            <person name="Hammond M."/>
            <person name="Hannick L.I."/>
            <person name="Hogan J.R."/>
            <person name="Holmes M.H."/>
            <person name="Jaffe D."/>
            <person name="Johnston J.S."/>
            <person name="Kennedy R.C."/>
            <person name="Koo H."/>
            <person name="Kravitz S."/>
            <person name="Kriventseva E.V."/>
            <person name="Kulp D."/>
            <person name="Labutti K."/>
            <person name="Lee E."/>
            <person name="Li S."/>
            <person name="Lovin D.D."/>
            <person name="Mao C."/>
            <person name="Mauceli E."/>
            <person name="Menck C.F."/>
            <person name="Miller J.R."/>
            <person name="Montgomery P."/>
            <person name="Mori A."/>
            <person name="Nascimento A.L."/>
            <person name="Naveira H.F."/>
            <person name="Nusbaum C."/>
            <person name="O'leary S."/>
            <person name="Orvis J."/>
            <person name="Pertea M."/>
            <person name="Quesneville H."/>
            <person name="Reidenbach K.R."/>
            <person name="Rogers Y.H."/>
            <person name="Roth C.W."/>
            <person name="Schneider J.R."/>
            <person name="Schatz M."/>
            <person name="Shumway M."/>
            <person name="Stanke M."/>
            <person name="Stinson E.O."/>
            <person name="Tubio J.M."/>
            <person name="Vanzee J.P."/>
            <person name="Verjovski-Almeida S."/>
            <person name="Werner D."/>
            <person name="White O."/>
            <person name="Wyder S."/>
            <person name="Zeng Q."/>
            <person name="Zhao Q."/>
            <person name="Zhao Y."/>
            <person name="Hill C.A."/>
            <person name="Raikhel A.S."/>
            <person name="Soares M.B."/>
            <person name="Knudson D.L."/>
            <person name="Lee N.H."/>
            <person name="Galagan J."/>
            <person name="Salzberg S.L."/>
            <person name="Paulsen I.T."/>
            <person name="Dimopoulos G."/>
            <person name="Collins F.H."/>
            <person name="Birren B."/>
            <person name="Fraser-Liggett C.M."/>
            <person name="Severson D.W."/>
        </authorList>
    </citation>
    <scope>NUCLEOTIDE SEQUENCE [LARGE SCALE GENOMIC DNA]</scope>
    <source>
        <strain evidence="4">Liverpool</strain>
    </source>
</reference>
<dbReference type="PaxDb" id="7159-AAEL010741-PA"/>
<dbReference type="Pfam" id="PF16089">
    <property type="entry name" value="DUF4818"/>
    <property type="match status" value="1"/>
</dbReference>
<evidence type="ECO:0000313" key="6">
    <source>
        <dbReference type="Proteomes" id="UP000682892"/>
    </source>
</evidence>
<evidence type="ECO:0000256" key="2">
    <source>
        <dbReference type="SAM" id="Phobius"/>
    </source>
</evidence>
<dbReference type="HOGENOM" id="CLU_1181033_0_0_1"/>
<gene>
    <name evidence="5" type="ORF">AaeL_AAEL010741</name>
    <name evidence="4" type="ORF">AaeL_AAEL014242</name>
</gene>
<keyword evidence="2" id="KW-0812">Transmembrane</keyword>
<name>Q16GW2_AEDAE</name>
<keyword evidence="3" id="KW-0732">Signal</keyword>
<reference evidence="4" key="1">
    <citation type="submission" date="2005-10" db="EMBL/GenBank/DDBJ databases">
        <authorList>
            <person name="Loftus B.J."/>
            <person name="Nene V.M."/>
            <person name="Hannick L.I."/>
            <person name="Bidwell S."/>
            <person name="Haas B."/>
            <person name="Amedeo P."/>
            <person name="Orvis J."/>
            <person name="Wortman J.R."/>
            <person name="White O.R."/>
            <person name="Salzberg S."/>
            <person name="Shumway M."/>
            <person name="Koo H."/>
            <person name="Zhao Y."/>
            <person name="Holmes M."/>
            <person name="Miller J."/>
            <person name="Schatz M."/>
            <person name="Pop M."/>
            <person name="Pai G."/>
            <person name="Utterback T."/>
            <person name="Rogers Y.-H."/>
            <person name="Kravitz S."/>
            <person name="Fraser C.M."/>
        </authorList>
    </citation>
    <scope>NUCLEOTIDE SEQUENCE</scope>
    <source>
        <strain evidence="4">Liverpool</strain>
    </source>
</reference>
<evidence type="ECO:0000256" key="3">
    <source>
        <dbReference type="SAM" id="SignalP"/>
    </source>
</evidence>
<keyword evidence="2" id="KW-0472">Membrane</keyword>
<reference evidence="4" key="3">
    <citation type="submission" date="2012-09" db="EMBL/GenBank/DDBJ databases">
        <authorList>
            <consortium name="VectorBase"/>
        </authorList>
    </citation>
    <scope>NUCLEOTIDE SEQUENCE</scope>
    <source>
        <strain evidence="4">Liverpool</strain>
    </source>
</reference>
<dbReference type="EMBL" id="CH477689">
    <property type="protein sequence ID" value="EAT37249.1"/>
    <property type="molecule type" value="Genomic_DNA"/>
</dbReference>
<evidence type="ECO:0000313" key="4">
    <source>
        <dbReference type="EMBL" id="EAT33487.1"/>
    </source>
</evidence>
<dbReference type="AlphaFoldDB" id="Q16GW2"/>
<dbReference type="InterPro" id="IPR032145">
    <property type="entry name" value="DUF4818"/>
</dbReference>
<organism evidence="4 6">
    <name type="scientific">Aedes aegypti</name>
    <name type="common">Yellowfever mosquito</name>
    <name type="synonym">Culex aegypti</name>
    <dbReference type="NCBI Taxonomy" id="7159"/>
    <lineage>
        <taxon>Eukaryota</taxon>
        <taxon>Metazoa</taxon>
        <taxon>Ecdysozoa</taxon>
        <taxon>Arthropoda</taxon>
        <taxon>Hexapoda</taxon>
        <taxon>Insecta</taxon>
        <taxon>Pterygota</taxon>
        <taxon>Neoptera</taxon>
        <taxon>Endopterygota</taxon>
        <taxon>Diptera</taxon>
        <taxon>Nematocera</taxon>
        <taxon>Culicoidea</taxon>
        <taxon>Culicidae</taxon>
        <taxon>Culicinae</taxon>
        <taxon>Aedini</taxon>
        <taxon>Aedes</taxon>
        <taxon>Stegomyia</taxon>
    </lineage>
</organism>
<feature type="signal peptide" evidence="3">
    <location>
        <begin position="1"/>
        <end position="23"/>
    </location>
</feature>
<dbReference type="Proteomes" id="UP000682892">
    <property type="component" value="Chromosome 2"/>
</dbReference>
<proteinExistence type="predicted"/>
<accession>Q16GW2</accession>
<sequence length="235" mass="26333">MSSKIALFLAVLLHAGLKILVFMDPPMNASGCCTLRLNARSVLFLSSIVMYLSKTKIFPQRYRKVPVSAQAVVEFFFFLLSIEIAMIAGWCRIEALLFKLLECMSSGQQSMLYADMGGESLVEFLVTLLSFVAFVITATATGYTDVVSVVCRKAMNKLEEVIEKVRGKRNTDPCRICCSPPIEEAAAEGTAQVYDTRTPRRAARRPRSRDSTGYASYLEMHRRSPSSRRSSCRRR</sequence>
<feature type="region of interest" description="Disordered" evidence="1">
    <location>
        <begin position="189"/>
        <end position="235"/>
    </location>
</feature>
<evidence type="ECO:0000256" key="1">
    <source>
        <dbReference type="SAM" id="MobiDB-lite"/>
    </source>
</evidence>
<feature type="chain" id="PRO_5014307076" evidence="3">
    <location>
        <begin position="24"/>
        <end position="235"/>
    </location>
</feature>
<feature type="compositionally biased region" description="Basic residues" evidence="1">
    <location>
        <begin position="223"/>
        <end position="235"/>
    </location>
</feature>
<dbReference type="EMBL" id="CH478230">
    <property type="protein sequence ID" value="EAT33487.1"/>
    <property type="molecule type" value="Genomic_DNA"/>
</dbReference>
<feature type="transmembrane region" description="Helical" evidence="2">
    <location>
        <begin position="121"/>
        <end position="143"/>
    </location>
</feature>
<dbReference type="eggNOG" id="ENOG502T8RD">
    <property type="taxonomic scope" value="Eukaryota"/>
</dbReference>
<evidence type="ECO:0000313" key="5">
    <source>
        <dbReference type="EMBL" id="EAT37249.1"/>
    </source>
</evidence>
<dbReference type="OMA" id="RRTTANC"/>